<feature type="compositionally biased region" description="Pro residues" evidence="1">
    <location>
        <begin position="125"/>
        <end position="137"/>
    </location>
</feature>
<accession>A0A5B9R9H5</accession>
<dbReference type="EMBL" id="CP042914">
    <property type="protein sequence ID" value="QEG43651.1"/>
    <property type="molecule type" value="Genomic_DNA"/>
</dbReference>
<dbReference type="AlphaFoldDB" id="A0A5B9R9H5"/>
<feature type="compositionally biased region" description="Pro residues" evidence="1">
    <location>
        <begin position="147"/>
        <end position="157"/>
    </location>
</feature>
<dbReference type="InterPro" id="IPR050218">
    <property type="entry name" value="LptD"/>
</dbReference>
<keyword evidence="3" id="KW-1185">Reference proteome</keyword>
<sequence length="994" mass="110436">MRVRGQSVWRWRQGPIDLYWLRGDCRLTLGEQQILCEETLLKVQRQGDTIAVEVLAAGAVEIDGRSSSKQWYSQLQLESRPAIDAKQYRGAPPQPPPLLDAMARWKTPTRSDAGAIQPAQFQSPAAPPITNNPPAANPPGTLTPEGLPVPQPAPPGQPIERDGPLGDNNFRFLVGGGAQAVSVLPRNPSIPPQISFRQHAIAGSLQSESIIVARGGVTVIIQDAQAEINNQIFDVGAVELSADRIVGWMPSMNGLLNGTSTLGEGDGELYLEGDIVFRQGDRVIYAERMYYNVAQQYGMVLQAEVLTSIPQYEGMVRLKADVLQQVSQGEFVAFDAAVTTSRLGVPRYWLQSNQLRLSTREELTVNPQTGLGEITRRNLVSSRNNYVYLAGLPVMYWPVFTTDLKRSNFYITDIGIKNDSIFGAQLLVDFDLFQVLGIEEPPAGVEWTLSTDYLSERGPALGTYAQYEVPGMWGLPGPVKGELDIWGINDEGLDYLGVGRSDLTPEEDLRGRALLRHRHYLPNDFEFIAEVGLLSDRHFLEQYLENEWDRDKDHDTALRLRKYYLNNMFDLNLGVRTNEFYTDTNQLPRLDHYGLGGSLLGDRLTWSMHNQVGYADLEVAEAPIDPVEAASFTTLPGETDAEGLVAATRQELAAPINARIMKIVPYVSGEAAYFGEDATGQDLTRLLGQAGVRTSIPMWKHYPTVQSSLLNVRSLAHKMEWRGDFFYADSSADLDEIPLYDPLDDDAQEQFRRRLIFDNFGGVLPPQYDPRTYAFRQGLQRNVTSPSLPIADDLMQARLGLNQRWQTKRGLAGRERIVDLIRLDMDVLLFPEEDRDNFGEVLGPARYDFRYHAGDRVTFLSDGYFDFFEEGLRSISAGVMSSRPGLGNVYVGVLSLEGPISSNVLRSAIDYRLNEKWILGAGATVDLGVVGNVGQTFSLTRIGESGLLQLGINVDSGRDNVGFVFSFEPRFWPKRKLGNLGGQLIPPPGVEGLE</sequence>
<dbReference type="PANTHER" id="PTHR30189">
    <property type="entry name" value="LPS-ASSEMBLY PROTEIN"/>
    <property type="match status" value="1"/>
</dbReference>
<evidence type="ECO:0000313" key="2">
    <source>
        <dbReference type="EMBL" id="QEG43651.1"/>
    </source>
</evidence>
<name>A0A5B9R9H5_9BACT</name>
<organism evidence="2 3">
    <name type="scientific">Roseimaritima ulvae</name>
    <dbReference type="NCBI Taxonomy" id="980254"/>
    <lineage>
        <taxon>Bacteria</taxon>
        <taxon>Pseudomonadati</taxon>
        <taxon>Planctomycetota</taxon>
        <taxon>Planctomycetia</taxon>
        <taxon>Pirellulales</taxon>
        <taxon>Pirellulaceae</taxon>
        <taxon>Roseimaritima</taxon>
    </lineage>
</organism>
<gene>
    <name evidence="2" type="ORF">UC8_57030</name>
</gene>
<protein>
    <recommendedName>
        <fullName evidence="4">LPS-assembly protein LptD</fullName>
    </recommendedName>
</protein>
<dbReference type="Proteomes" id="UP000325286">
    <property type="component" value="Chromosome"/>
</dbReference>
<reference evidence="2 3" key="1">
    <citation type="submission" date="2019-08" db="EMBL/GenBank/DDBJ databases">
        <title>Deep-cultivation of Planctomycetes and their phenomic and genomic characterization uncovers novel biology.</title>
        <authorList>
            <person name="Wiegand S."/>
            <person name="Jogler M."/>
            <person name="Boedeker C."/>
            <person name="Pinto D."/>
            <person name="Vollmers J."/>
            <person name="Rivas-Marin E."/>
            <person name="Kohn T."/>
            <person name="Peeters S.H."/>
            <person name="Heuer A."/>
            <person name="Rast P."/>
            <person name="Oberbeckmann S."/>
            <person name="Bunk B."/>
            <person name="Jeske O."/>
            <person name="Meyerdierks A."/>
            <person name="Storesund J.E."/>
            <person name="Kallscheuer N."/>
            <person name="Luecker S."/>
            <person name="Lage O.M."/>
            <person name="Pohl T."/>
            <person name="Merkel B.J."/>
            <person name="Hornburger P."/>
            <person name="Mueller R.-W."/>
            <person name="Bruemmer F."/>
            <person name="Labrenz M."/>
            <person name="Spormann A.M."/>
            <person name="Op den Camp H."/>
            <person name="Overmann J."/>
            <person name="Amann R."/>
            <person name="Jetten M.S.M."/>
            <person name="Mascher T."/>
            <person name="Medema M.H."/>
            <person name="Devos D.P."/>
            <person name="Kaster A.-K."/>
            <person name="Ovreas L."/>
            <person name="Rohde M."/>
            <person name="Galperin M.Y."/>
            <person name="Jogler C."/>
        </authorList>
    </citation>
    <scope>NUCLEOTIDE SEQUENCE [LARGE SCALE GENOMIC DNA]</scope>
    <source>
        <strain evidence="2 3">UC8</strain>
    </source>
</reference>
<dbReference type="KEGG" id="rul:UC8_57030"/>
<dbReference type="GO" id="GO:0009279">
    <property type="term" value="C:cell outer membrane"/>
    <property type="evidence" value="ECO:0007669"/>
    <property type="project" value="TreeGrafter"/>
</dbReference>
<evidence type="ECO:0008006" key="4">
    <source>
        <dbReference type="Google" id="ProtNLM"/>
    </source>
</evidence>
<evidence type="ECO:0000256" key="1">
    <source>
        <dbReference type="SAM" id="MobiDB-lite"/>
    </source>
</evidence>
<feature type="region of interest" description="Disordered" evidence="1">
    <location>
        <begin position="122"/>
        <end position="168"/>
    </location>
</feature>
<proteinExistence type="predicted"/>
<dbReference type="GO" id="GO:1990351">
    <property type="term" value="C:transporter complex"/>
    <property type="evidence" value="ECO:0007669"/>
    <property type="project" value="TreeGrafter"/>
</dbReference>
<evidence type="ECO:0000313" key="3">
    <source>
        <dbReference type="Proteomes" id="UP000325286"/>
    </source>
</evidence>
<dbReference type="PANTHER" id="PTHR30189:SF1">
    <property type="entry name" value="LPS-ASSEMBLY PROTEIN LPTD"/>
    <property type="match status" value="1"/>
</dbReference>